<dbReference type="EMBL" id="AUBJ02000001">
    <property type="protein sequence ID" value="MCP2332891.1"/>
    <property type="molecule type" value="Genomic_DNA"/>
</dbReference>
<gene>
    <name evidence="2" type="ORF">G443_003161</name>
</gene>
<evidence type="ECO:0000313" key="3">
    <source>
        <dbReference type="Proteomes" id="UP000791080"/>
    </source>
</evidence>
<evidence type="ECO:0000256" key="1">
    <source>
        <dbReference type="SAM" id="MobiDB-lite"/>
    </source>
</evidence>
<proteinExistence type="predicted"/>
<evidence type="ECO:0000313" key="2">
    <source>
        <dbReference type="EMBL" id="MCP2332891.1"/>
    </source>
</evidence>
<dbReference type="Proteomes" id="UP000791080">
    <property type="component" value="Unassembled WGS sequence"/>
</dbReference>
<dbReference type="RefSeq" id="WP_026417792.1">
    <property type="nucleotide sequence ID" value="NZ_AUBJ02000001.1"/>
</dbReference>
<feature type="compositionally biased region" description="Pro residues" evidence="1">
    <location>
        <begin position="18"/>
        <end position="31"/>
    </location>
</feature>
<keyword evidence="3" id="KW-1185">Reference proteome</keyword>
<comment type="caution">
    <text evidence="2">The sequence shown here is derived from an EMBL/GenBank/DDBJ whole genome shotgun (WGS) entry which is preliminary data.</text>
</comment>
<accession>A0ABT1JME8</accession>
<reference evidence="2 3" key="1">
    <citation type="submission" date="2022-06" db="EMBL/GenBank/DDBJ databases">
        <title>Genomic Encyclopedia of Type Strains, Phase I: the one thousand microbial genomes (KMG-I) project.</title>
        <authorList>
            <person name="Kyrpides N."/>
        </authorList>
    </citation>
    <scope>NUCLEOTIDE SEQUENCE [LARGE SCALE GENOMIC DNA]</scope>
    <source>
        <strain evidence="2 3">DSM 43889</strain>
    </source>
</reference>
<name>A0ABT1JME8_ACTCY</name>
<protein>
    <submittedName>
        <fullName evidence="2">Uncharacterized protein</fullName>
    </submittedName>
</protein>
<organism evidence="2 3">
    <name type="scientific">Actinoalloteichus caeruleus DSM 43889</name>
    <dbReference type="NCBI Taxonomy" id="1120930"/>
    <lineage>
        <taxon>Bacteria</taxon>
        <taxon>Bacillati</taxon>
        <taxon>Actinomycetota</taxon>
        <taxon>Actinomycetes</taxon>
        <taxon>Pseudonocardiales</taxon>
        <taxon>Pseudonocardiaceae</taxon>
        <taxon>Actinoalloteichus</taxon>
        <taxon>Actinoalloteichus cyanogriseus</taxon>
    </lineage>
</organism>
<sequence length="107" mass="11567">MIHYQAPEHVLVPRRLTGPPPAAAPDGPAPVPRRAADLEYERAGRLTEGESVWPGVFRRQLHRVDGPQNRVRMGDAYLVLSACGALALPSVGGQPAGYALCSRCFPR</sequence>
<feature type="region of interest" description="Disordered" evidence="1">
    <location>
        <begin position="1"/>
        <end position="31"/>
    </location>
</feature>